<feature type="transmembrane region" description="Helical" evidence="1">
    <location>
        <begin position="12"/>
        <end position="33"/>
    </location>
</feature>
<proteinExistence type="predicted"/>
<keyword evidence="1" id="KW-0812">Transmembrane</keyword>
<organism evidence="2 3">
    <name type="scientific">Lasiosphaeria ovina</name>
    <dbReference type="NCBI Taxonomy" id="92902"/>
    <lineage>
        <taxon>Eukaryota</taxon>
        <taxon>Fungi</taxon>
        <taxon>Dikarya</taxon>
        <taxon>Ascomycota</taxon>
        <taxon>Pezizomycotina</taxon>
        <taxon>Sordariomycetes</taxon>
        <taxon>Sordariomycetidae</taxon>
        <taxon>Sordariales</taxon>
        <taxon>Lasiosphaeriaceae</taxon>
        <taxon>Lasiosphaeria</taxon>
    </lineage>
</organism>
<sequence>MPIGFRKGSWPLSTNLFLVMFFFYFFSCTFYFFRYTLTPSPFIPSRLVMLGTTSVQVLGGFFFSSLAAMYAKIEQVLNHNVETSYNTLLRPNRPRNCSTTLPGSLGTRASGCCVLYIYTPEVVWDSAR</sequence>
<accession>A0AAE0NAZ9</accession>
<reference evidence="2" key="1">
    <citation type="journal article" date="2023" name="Mol. Phylogenet. Evol.">
        <title>Genome-scale phylogeny and comparative genomics of the fungal order Sordariales.</title>
        <authorList>
            <person name="Hensen N."/>
            <person name="Bonometti L."/>
            <person name="Westerberg I."/>
            <person name="Brannstrom I.O."/>
            <person name="Guillou S."/>
            <person name="Cros-Aarteil S."/>
            <person name="Calhoun S."/>
            <person name="Haridas S."/>
            <person name="Kuo A."/>
            <person name="Mondo S."/>
            <person name="Pangilinan J."/>
            <person name="Riley R."/>
            <person name="LaButti K."/>
            <person name="Andreopoulos B."/>
            <person name="Lipzen A."/>
            <person name="Chen C."/>
            <person name="Yan M."/>
            <person name="Daum C."/>
            <person name="Ng V."/>
            <person name="Clum A."/>
            <person name="Steindorff A."/>
            <person name="Ohm R.A."/>
            <person name="Martin F."/>
            <person name="Silar P."/>
            <person name="Natvig D.O."/>
            <person name="Lalanne C."/>
            <person name="Gautier V."/>
            <person name="Ament-Velasquez S.L."/>
            <person name="Kruys A."/>
            <person name="Hutchinson M.I."/>
            <person name="Powell A.J."/>
            <person name="Barry K."/>
            <person name="Miller A.N."/>
            <person name="Grigoriev I.V."/>
            <person name="Debuchy R."/>
            <person name="Gladieux P."/>
            <person name="Hiltunen Thoren M."/>
            <person name="Johannesson H."/>
        </authorList>
    </citation>
    <scope>NUCLEOTIDE SEQUENCE</scope>
    <source>
        <strain evidence="2">CBS 958.72</strain>
    </source>
</reference>
<keyword evidence="1" id="KW-0472">Membrane</keyword>
<comment type="caution">
    <text evidence="2">The sequence shown here is derived from an EMBL/GenBank/DDBJ whole genome shotgun (WGS) entry which is preliminary data.</text>
</comment>
<dbReference type="Proteomes" id="UP001287356">
    <property type="component" value="Unassembled WGS sequence"/>
</dbReference>
<feature type="transmembrane region" description="Helical" evidence="1">
    <location>
        <begin position="53"/>
        <end position="71"/>
    </location>
</feature>
<name>A0AAE0NAZ9_9PEZI</name>
<dbReference type="AlphaFoldDB" id="A0AAE0NAZ9"/>
<protein>
    <submittedName>
        <fullName evidence="2">Uncharacterized protein</fullName>
    </submittedName>
</protein>
<dbReference type="EMBL" id="JAULSN010000003">
    <property type="protein sequence ID" value="KAK3375959.1"/>
    <property type="molecule type" value="Genomic_DNA"/>
</dbReference>
<evidence type="ECO:0000256" key="1">
    <source>
        <dbReference type="SAM" id="Phobius"/>
    </source>
</evidence>
<keyword evidence="1" id="KW-1133">Transmembrane helix</keyword>
<keyword evidence="3" id="KW-1185">Reference proteome</keyword>
<gene>
    <name evidence="2" type="ORF">B0T24DRAFT_211167</name>
</gene>
<evidence type="ECO:0000313" key="3">
    <source>
        <dbReference type="Proteomes" id="UP001287356"/>
    </source>
</evidence>
<evidence type="ECO:0000313" key="2">
    <source>
        <dbReference type="EMBL" id="KAK3375959.1"/>
    </source>
</evidence>
<reference evidence="2" key="2">
    <citation type="submission" date="2023-06" db="EMBL/GenBank/DDBJ databases">
        <authorList>
            <consortium name="Lawrence Berkeley National Laboratory"/>
            <person name="Haridas S."/>
            <person name="Hensen N."/>
            <person name="Bonometti L."/>
            <person name="Westerberg I."/>
            <person name="Brannstrom I.O."/>
            <person name="Guillou S."/>
            <person name="Cros-Aarteil S."/>
            <person name="Calhoun S."/>
            <person name="Kuo A."/>
            <person name="Mondo S."/>
            <person name="Pangilinan J."/>
            <person name="Riley R."/>
            <person name="Labutti K."/>
            <person name="Andreopoulos B."/>
            <person name="Lipzen A."/>
            <person name="Chen C."/>
            <person name="Yanf M."/>
            <person name="Daum C."/>
            <person name="Ng V."/>
            <person name="Clum A."/>
            <person name="Steindorff A."/>
            <person name="Ohm R."/>
            <person name="Martin F."/>
            <person name="Silar P."/>
            <person name="Natvig D."/>
            <person name="Lalanne C."/>
            <person name="Gautier V."/>
            <person name="Ament-Velasquez S.L."/>
            <person name="Kruys A."/>
            <person name="Hutchinson M.I."/>
            <person name="Powell A.J."/>
            <person name="Barry K."/>
            <person name="Miller A.N."/>
            <person name="Grigoriev I.V."/>
            <person name="Debuchy R."/>
            <person name="Gladieux P."/>
            <person name="Thoren M.H."/>
            <person name="Johannesson H."/>
        </authorList>
    </citation>
    <scope>NUCLEOTIDE SEQUENCE</scope>
    <source>
        <strain evidence="2">CBS 958.72</strain>
    </source>
</reference>